<dbReference type="Gene3D" id="3.40.50.720">
    <property type="entry name" value="NAD(P)-binding Rossmann-like Domain"/>
    <property type="match status" value="1"/>
</dbReference>
<keyword evidence="2" id="KW-0132">Cell division</keyword>
<evidence type="ECO:0000256" key="5">
    <source>
        <dbReference type="ARBA" id="ARBA00022960"/>
    </source>
</evidence>
<dbReference type="SUPFAM" id="SSF53623">
    <property type="entry name" value="MurD-like peptide ligases, catalytic domain"/>
    <property type="match status" value="1"/>
</dbReference>
<dbReference type="GO" id="GO:0016881">
    <property type="term" value="F:acid-amino acid ligase activity"/>
    <property type="evidence" value="ECO:0007669"/>
    <property type="project" value="InterPro"/>
</dbReference>
<evidence type="ECO:0000256" key="8">
    <source>
        <dbReference type="ARBA" id="ARBA00023316"/>
    </source>
</evidence>
<evidence type="ECO:0000256" key="4">
    <source>
        <dbReference type="ARBA" id="ARBA00022840"/>
    </source>
</evidence>
<reference evidence="12 13" key="1">
    <citation type="journal article" date="2016" name="Nat. Commun.">
        <title>Thousands of microbial genomes shed light on interconnected biogeochemical processes in an aquifer system.</title>
        <authorList>
            <person name="Anantharaman K."/>
            <person name="Brown C.T."/>
            <person name="Hug L.A."/>
            <person name="Sharon I."/>
            <person name="Castelle C.J."/>
            <person name="Probst A.J."/>
            <person name="Thomas B.C."/>
            <person name="Singh A."/>
            <person name="Wilkins M.J."/>
            <person name="Karaoz U."/>
            <person name="Brodie E.L."/>
            <person name="Williams K.H."/>
            <person name="Hubbard S.S."/>
            <person name="Banfield J.F."/>
        </authorList>
    </citation>
    <scope>NUCLEOTIDE SEQUENCE [LARGE SCALE GENOMIC DNA]</scope>
</reference>
<evidence type="ECO:0000313" key="12">
    <source>
        <dbReference type="EMBL" id="OGZ45686.1"/>
    </source>
</evidence>
<evidence type="ECO:0000259" key="11">
    <source>
        <dbReference type="Pfam" id="PF08245"/>
    </source>
</evidence>
<dbReference type="Pfam" id="PF02875">
    <property type="entry name" value="Mur_ligase_C"/>
    <property type="match status" value="1"/>
</dbReference>
<evidence type="ECO:0000256" key="3">
    <source>
        <dbReference type="ARBA" id="ARBA00022741"/>
    </source>
</evidence>
<dbReference type="InterPro" id="IPR036565">
    <property type="entry name" value="Mur-like_cat_sf"/>
</dbReference>
<proteinExistence type="predicted"/>
<organism evidence="12 13">
    <name type="scientific">Candidatus Ryanbacteria bacterium RIFCSPHIGHO2_01_FULL_48_27</name>
    <dbReference type="NCBI Taxonomy" id="1802115"/>
    <lineage>
        <taxon>Bacteria</taxon>
        <taxon>Candidatus Ryaniibacteriota</taxon>
    </lineage>
</organism>
<protein>
    <recommendedName>
        <fullName evidence="14">UDP-N-acetylmuramate--L-alanine ligase</fullName>
    </recommendedName>
</protein>
<keyword evidence="5" id="KW-0133">Cell shape</keyword>
<dbReference type="InterPro" id="IPR000713">
    <property type="entry name" value="Mur_ligase_N"/>
</dbReference>
<evidence type="ECO:0000259" key="9">
    <source>
        <dbReference type="Pfam" id="PF01225"/>
    </source>
</evidence>
<evidence type="ECO:0000256" key="6">
    <source>
        <dbReference type="ARBA" id="ARBA00022984"/>
    </source>
</evidence>
<evidence type="ECO:0000313" key="13">
    <source>
        <dbReference type="Proteomes" id="UP000177785"/>
    </source>
</evidence>
<keyword evidence="1" id="KW-0436">Ligase</keyword>
<dbReference type="InterPro" id="IPR013221">
    <property type="entry name" value="Mur_ligase_cen"/>
</dbReference>
<dbReference type="Gene3D" id="3.90.190.20">
    <property type="entry name" value="Mur ligase, C-terminal domain"/>
    <property type="match status" value="1"/>
</dbReference>
<dbReference type="SUPFAM" id="SSF53244">
    <property type="entry name" value="MurD-like peptide ligases, peptide-binding domain"/>
    <property type="match status" value="1"/>
</dbReference>
<dbReference type="AlphaFoldDB" id="A0A1G2G608"/>
<dbReference type="GO" id="GO:0051301">
    <property type="term" value="P:cell division"/>
    <property type="evidence" value="ECO:0007669"/>
    <property type="project" value="UniProtKB-KW"/>
</dbReference>
<feature type="domain" description="Mur ligase central" evidence="11">
    <location>
        <begin position="123"/>
        <end position="251"/>
    </location>
</feature>
<accession>A0A1G2G608</accession>
<keyword evidence="3" id="KW-0547">Nucleotide-binding</keyword>
<dbReference type="GO" id="GO:0008360">
    <property type="term" value="P:regulation of cell shape"/>
    <property type="evidence" value="ECO:0007669"/>
    <property type="project" value="UniProtKB-KW"/>
</dbReference>
<dbReference type="Pfam" id="PF08245">
    <property type="entry name" value="Mur_ligase_M"/>
    <property type="match status" value="1"/>
</dbReference>
<dbReference type="STRING" id="1802115.A2756_02145"/>
<keyword evidence="8" id="KW-0961">Cell wall biogenesis/degradation</keyword>
<comment type="caution">
    <text evidence="12">The sequence shown here is derived from an EMBL/GenBank/DDBJ whole genome shotgun (WGS) entry which is preliminary data.</text>
</comment>
<keyword evidence="4" id="KW-0067">ATP-binding</keyword>
<dbReference type="InterPro" id="IPR050061">
    <property type="entry name" value="MurCDEF_pg_biosynth"/>
</dbReference>
<dbReference type="InterPro" id="IPR004101">
    <property type="entry name" value="Mur_ligase_C"/>
</dbReference>
<dbReference type="InterPro" id="IPR036615">
    <property type="entry name" value="Mur_ligase_C_dom_sf"/>
</dbReference>
<dbReference type="EMBL" id="MHNL01000005">
    <property type="protein sequence ID" value="OGZ45686.1"/>
    <property type="molecule type" value="Genomic_DNA"/>
</dbReference>
<dbReference type="PANTHER" id="PTHR43445">
    <property type="entry name" value="UDP-N-ACETYLMURAMATE--L-ALANINE LIGASE-RELATED"/>
    <property type="match status" value="1"/>
</dbReference>
<evidence type="ECO:0000256" key="7">
    <source>
        <dbReference type="ARBA" id="ARBA00023306"/>
    </source>
</evidence>
<evidence type="ECO:0000256" key="1">
    <source>
        <dbReference type="ARBA" id="ARBA00022598"/>
    </source>
</evidence>
<dbReference type="SUPFAM" id="SSF51984">
    <property type="entry name" value="MurCD N-terminal domain"/>
    <property type="match status" value="1"/>
</dbReference>
<dbReference type="PANTHER" id="PTHR43445:SF3">
    <property type="entry name" value="UDP-N-ACETYLMURAMATE--L-ALANINE LIGASE"/>
    <property type="match status" value="1"/>
</dbReference>
<feature type="domain" description="Mur ligase C-terminal" evidence="10">
    <location>
        <begin position="288"/>
        <end position="426"/>
    </location>
</feature>
<keyword evidence="7" id="KW-0131">Cell cycle</keyword>
<name>A0A1G2G608_9BACT</name>
<keyword evidence="6" id="KW-0573">Peptidoglycan synthesis</keyword>
<evidence type="ECO:0000259" key="10">
    <source>
        <dbReference type="Pfam" id="PF02875"/>
    </source>
</evidence>
<evidence type="ECO:0000256" key="2">
    <source>
        <dbReference type="ARBA" id="ARBA00022618"/>
    </source>
</evidence>
<evidence type="ECO:0008006" key="14">
    <source>
        <dbReference type="Google" id="ProtNLM"/>
    </source>
</evidence>
<sequence length="446" mass="50216">MQKLNRTSGSGIKKARKPRIHMVGIKGVGMTALAEILAPHAHITGSDTGEVFFTDAVLKKLRIPVSLFDAKHITLGIDRIIYSSAYTKGNSELQTAERLGIPMIPYAEALAEVFNQKHGIAIVGTHGKTTTTAMIGTMLEACGVDPTVLVGAKVVSWGRNARIGKSEWMVAEADEYQNKFLLLKPKVLVVTNIEYDHPDFFKNPRAYGEAFRELVRRMPKDGVIIAERHLKEFLKQAPCQVIYYGLEGNIAGRYMELNGEAALALVRYLKLNMKKARVALTGYRGTARRLELYTDPKDRVVVFDDYAHHPTEIRASLSMIRRRYPKRHVIAVFQPHTFSRTQALQKEFAKAFTDADEVLFLPIYASARESIADFPPNLAEHLTRETKKHHAHVAYMESATCALHYLRTRLGLKPKEELVVVMMGAGDVWQIARDLLSKTKKRHKTR</sequence>
<feature type="domain" description="Mur ligase N-terminal catalytic" evidence="9">
    <location>
        <begin position="19"/>
        <end position="117"/>
    </location>
</feature>
<dbReference type="GO" id="GO:0009252">
    <property type="term" value="P:peptidoglycan biosynthetic process"/>
    <property type="evidence" value="ECO:0007669"/>
    <property type="project" value="UniProtKB-KW"/>
</dbReference>
<gene>
    <name evidence="12" type="ORF">A2756_02145</name>
</gene>
<dbReference type="GO" id="GO:0071555">
    <property type="term" value="P:cell wall organization"/>
    <property type="evidence" value="ECO:0007669"/>
    <property type="project" value="UniProtKB-KW"/>
</dbReference>
<dbReference type="GO" id="GO:0005524">
    <property type="term" value="F:ATP binding"/>
    <property type="evidence" value="ECO:0007669"/>
    <property type="project" value="UniProtKB-KW"/>
</dbReference>
<dbReference type="Gene3D" id="3.40.1190.10">
    <property type="entry name" value="Mur-like, catalytic domain"/>
    <property type="match status" value="1"/>
</dbReference>
<dbReference type="Pfam" id="PF01225">
    <property type="entry name" value="Mur_ligase"/>
    <property type="match status" value="1"/>
</dbReference>
<dbReference type="Proteomes" id="UP000177785">
    <property type="component" value="Unassembled WGS sequence"/>
</dbReference>